<dbReference type="RefSeq" id="XP_033599290.1">
    <property type="nucleotide sequence ID" value="XM_033744172.1"/>
</dbReference>
<proteinExistence type="predicted"/>
<feature type="compositionally biased region" description="Acidic residues" evidence="1">
    <location>
        <begin position="302"/>
        <end position="312"/>
    </location>
</feature>
<sequence>MASIRTDSVSPFSIYEEHNRFDQAAGTGMSVNDSTVPNYDCDVPLASIENDAPLSHVGHTSKDKKKKRLSNATVSSVSSFPSEITSEELDQDLHATLKQYTPMRSRPAFRNTSSVKAMQMSSPLPSLPSSPPHMQQPHHLATPIRRSETPRSQRSQSIRSDRQLERRYESAHQTPVYETPKRDYPLVLLHVTLLPPSLPYSAHILESVLPGWLLENFRLLENRLEDSTLMGRGLLIPHPRHEYELLEERLLESLDLAPPRLLKSGHFNRHRSSSCASSISYDPFEDDDDGCATARGSNSGSDMEEDLDDDVCPDCSQPMGSPSKGAGIGKRRWDVRIYAANGLMRSGAWSAAWMEMERVDVEVLPWIPEDLKKKLEREMKSEENRRGLQKEIGTSIRHGIPTPPASEGAHSRQQSDVAMDASQILREPQVPSSAPKTVSFDTDRPALPRKCSNKEVPLAAALLNYFYLLAQDTRNLMVIGLSLVVLFLCIRPSPAPVFDRGLPSMRHFTSSIENAIPVTETVIALETVTATETVSQTVVQTLFTAKEVPPLATGISDAVIEKVVSTVTDTAVSTFREALPAATDVLEIPVRRNISLETPVRRNISVEPLDSRMGNTKSSPSFETEKSEEGAATSIHMNQFCKADQGPVRHINNLKLGRCDA</sequence>
<feature type="region of interest" description="Disordered" evidence="1">
    <location>
        <begin position="53"/>
        <end position="85"/>
    </location>
</feature>
<feature type="compositionally biased region" description="Polar residues" evidence="1">
    <location>
        <begin position="70"/>
        <end position="84"/>
    </location>
</feature>
<gene>
    <name evidence="2" type="ORF">EJ05DRAFT_477069</name>
</gene>
<accession>A0A6A6W3V5</accession>
<keyword evidence="3" id="KW-1185">Reference proteome</keyword>
<protein>
    <submittedName>
        <fullName evidence="2">Uncharacterized protein</fullName>
    </submittedName>
</protein>
<evidence type="ECO:0000313" key="3">
    <source>
        <dbReference type="Proteomes" id="UP000799437"/>
    </source>
</evidence>
<organism evidence="2 3">
    <name type="scientific">Pseudovirgaria hyperparasitica</name>
    <dbReference type="NCBI Taxonomy" id="470096"/>
    <lineage>
        <taxon>Eukaryota</taxon>
        <taxon>Fungi</taxon>
        <taxon>Dikarya</taxon>
        <taxon>Ascomycota</taxon>
        <taxon>Pezizomycotina</taxon>
        <taxon>Dothideomycetes</taxon>
        <taxon>Dothideomycetes incertae sedis</taxon>
        <taxon>Acrospermales</taxon>
        <taxon>Acrospermaceae</taxon>
        <taxon>Pseudovirgaria</taxon>
    </lineage>
</organism>
<reference evidence="2" key="1">
    <citation type="journal article" date="2020" name="Stud. Mycol.">
        <title>101 Dothideomycetes genomes: a test case for predicting lifestyles and emergence of pathogens.</title>
        <authorList>
            <person name="Haridas S."/>
            <person name="Albert R."/>
            <person name="Binder M."/>
            <person name="Bloem J."/>
            <person name="Labutti K."/>
            <person name="Salamov A."/>
            <person name="Andreopoulos B."/>
            <person name="Baker S."/>
            <person name="Barry K."/>
            <person name="Bills G."/>
            <person name="Bluhm B."/>
            <person name="Cannon C."/>
            <person name="Castanera R."/>
            <person name="Culley D."/>
            <person name="Daum C."/>
            <person name="Ezra D."/>
            <person name="Gonzalez J."/>
            <person name="Henrissat B."/>
            <person name="Kuo A."/>
            <person name="Liang C."/>
            <person name="Lipzen A."/>
            <person name="Lutzoni F."/>
            <person name="Magnuson J."/>
            <person name="Mondo S."/>
            <person name="Nolan M."/>
            <person name="Ohm R."/>
            <person name="Pangilinan J."/>
            <person name="Park H.-J."/>
            <person name="Ramirez L."/>
            <person name="Alfaro M."/>
            <person name="Sun H."/>
            <person name="Tritt A."/>
            <person name="Yoshinaga Y."/>
            <person name="Zwiers L.-H."/>
            <person name="Turgeon B."/>
            <person name="Goodwin S."/>
            <person name="Spatafora J."/>
            <person name="Crous P."/>
            <person name="Grigoriev I."/>
        </authorList>
    </citation>
    <scope>NUCLEOTIDE SEQUENCE</scope>
    <source>
        <strain evidence="2">CBS 121739</strain>
    </source>
</reference>
<evidence type="ECO:0000313" key="2">
    <source>
        <dbReference type="EMBL" id="KAF2756839.1"/>
    </source>
</evidence>
<dbReference type="Proteomes" id="UP000799437">
    <property type="component" value="Unassembled WGS sequence"/>
</dbReference>
<feature type="region of interest" description="Disordered" evidence="1">
    <location>
        <begin position="98"/>
        <end position="176"/>
    </location>
</feature>
<feature type="region of interest" description="Disordered" evidence="1">
    <location>
        <begin position="610"/>
        <end position="630"/>
    </location>
</feature>
<feature type="compositionally biased region" description="Polar residues" evidence="1">
    <location>
        <begin position="613"/>
        <end position="622"/>
    </location>
</feature>
<dbReference type="OrthoDB" id="5369448at2759"/>
<dbReference type="EMBL" id="ML996574">
    <property type="protein sequence ID" value="KAF2756839.1"/>
    <property type="molecule type" value="Genomic_DNA"/>
</dbReference>
<feature type="region of interest" description="Disordered" evidence="1">
    <location>
        <begin position="292"/>
        <end position="327"/>
    </location>
</feature>
<dbReference type="GeneID" id="54485226"/>
<name>A0A6A6W3V5_9PEZI</name>
<feature type="compositionally biased region" description="Basic and acidic residues" evidence="1">
    <location>
        <begin position="159"/>
        <end position="170"/>
    </location>
</feature>
<evidence type="ECO:0000256" key="1">
    <source>
        <dbReference type="SAM" id="MobiDB-lite"/>
    </source>
</evidence>
<feature type="region of interest" description="Disordered" evidence="1">
    <location>
        <begin position="395"/>
        <end position="415"/>
    </location>
</feature>
<dbReference type="AlphaFoldDB" id="A0A6A6W3V5"/>